<evidence type="ECO:0000313" key="2">
    <source>
        <dbReference type="Proteomes" id="UP001054945"/>
    </source>
</evidence>
<gene>
    <name evidence="1" type="ORF">CEXT_134381</name>
</gene>
<protein>
    <submittedName>
        <fullName evidence="1">Uncharacterized protein</fullName>
    </submittedName>
</protein>
<keyword evidence="2" id="KW-1185">Reference proteome</keyword>
<dbReference type="EMBL" id="BPLR01019046">
    <property type="protein sequence ID" value="GIZ04186.1"/>
    <property type="molecule type" value="Genomic_DNA"/>
</dbReference>
<sequence length="122" mass="14034">MEEFSQTGPEGSKIEKSVGKIYLLPSSLVDDYNLHQDFDSNSPLTYLQEKHTSQSSCDIWWQVVNPFILQPNCCSRDLLQQQSRDAKGNDLALRGNCWTTLMLQKFERVPGPQKGTFRFLDF</sequence>
<reference evidence="1 2" key="1">
    <citation type="submission" date="2021-06" db="EMBL/GenBank/DDBJ databases">
        <title>Caerostris extrusa draft genome.</title>
        <authorList>
            <person name="Kono N."/>
            <person name="Arakawa K."/>
        </authorList>
    </citation>
    <scope>NUCLEOTIDE SEQUENCE [LARGE SCALE GENOMIC DNA]</scope>
</reference>
<comment type="caution">
    <text evidence="1">The sequence shown here is derived from an EMBL/GenBank/DDBJ whole genome shotgun (WGS) entry which is preliminary data.</text>
</comment>
<name>A0AAV4Y9N4_CAEEX</name>
<proteinExistence type="predicted"/>
<evidence type="ECO:0000313" key="1">
    <source>
        <dbReference type="EMBL" id="GIZ04186.1"/>
    </source>
</evidence>
<dbReference type="AlphaFoldDB" id="A0AAV4Y9N4"/>
<organism evidence="1 2">
    <name type="scientific">Caerostris extrusa</name>
    <name type="common">Bark spider</name>
    <name type="synonym">Caerostris bankana</name>
    <dbReference type="NCBI Taxonomy" id="172846"/>
    <lineage>
        <taxon>Eukaryota</taxon>
        <taxon>Metazoa</taxon>
        <taxon>Ecdysozoa</taxon>
        <taxon>Arthropoda</taxon>
        <taxon>Chelicerata</taxon>
        <taxon>Arachnida</taxon>
        <taxon>Araneae</taxon>
        <taxon>Araneomorphae</taxon>
        <taxon>Entelegynae</taxon>
        <taxon>Araneoidea</taxon>
        <taxon>Araneidae</taxon>
        <taxon>Caerostris</taxon>
    </lineage>
</organism>
<dbReference type="Proteomes" id="UP001054945">
    <property type="component" value="Unassembled WGS sequence"/>
</dbReference>
<accession>A0AAV4Y9N4</accession>